<dbReference type="STRING" id="1416779.SAMN05444409_2884"/>
<dbReference type="InterPro" id="IPR013736">
    <property type="entry name" value="Xaa-Pro_dipept_C"/>
</dbReference>
<dbReference type="InterPro" id="IPR029058">
    <property type="entry name" value="AB_hydrolase_fold"/>
</dbReference>
<dbReference type="InterPro" id="IPR008979">
    <property type="entry name" value="Galactose-bd-like_sf"/>
</dbReference>
<dbReference type="Pfam" id="PF08530">
    <property type="entry name" value="PepX_C"/>
    <property type="match status" value="1"/>
</dbReference>
<dbReference type="SMART" id="SM00939">
    <property type="entry name" value="PepX_C"/>
    <property type="match status" value="1"/>
</dbReference>
<dbReference type="EMBL" id="FSRK01000002">
    <property type="protein sequence ID" value="SIO34160.1"/>
    <property type="molecule type" value="Genomic_DNA"/>
</dbReference>
<dbReference type="SUPFAM" id="SSF49785">
    <property type="entry name" value="Galactose-binding domain-like"/>
    <property type="match status" value="1"/>
</dbReference>
<name>A0A1N6IQ55_9FLAO</name>
<dbReference type="SUPFAM" id="SSF53474">
    <property type="entry name" value="alpha/beta-Hydrolases"/>
    <property type="match status" value="1"/>
</dbReference>
<dbReference type="OrthoDB" id="319764at2"/>
<dbReference type="Proteomes" id="UP000185207">
    <property type="component" value="Unassembled WGS sequence"/>
</dbReference>
<dbReference type="Gene3D" id="1.10.3020.10">
    <property type="entry name" value="alpha-amino acid ester hydrolase ( Helical cap domain)"/>
    <property type="match status" value="1"/>
</dbReference>
<dbReference type="Gene3D" id="2.60.120.260">
    <property type="entry name" value="Galactose-binding domain-like"/>
    <property type="match status" value="1"/>
</dbReference>
<sequence length="747" mass="86168">MKKCLIFFNILFCCIVFSQKISINQFKKTDSTKINLLLDYLSSEIINSYHEEDSATYYDNLFRINMVRKKYDLALKQIDSVRNIYIKSSPAVASAMGMQYEVYINALKNSKSKNGFANTYKEELHKKYISLPVRSQIILSNYFNIDADQAKKEVYDLLQSRFNNKENVDINTAILLCKKYNSYVVSKASFKYARQFLEEQDKKHYLVQDSIVIKTRSKNSISIRVVLNNKIKKPESTIVVNTIYSSPDDINDAKEIASNGYMCVYINARGKYLSNDKIEPFEHEAEDINEVIDWIIKQPWSNGKIGMIGGSYLGFSQWAAAKKLHPALKTIIPQVAVGIGIDYPMVNNVFMSYMAKWLDYVTVNKTTNDERFSDEDKWKDIYKKWYSSGQAFKKLDSISGNSNEIFQRWLQHPSYDSYWQGMTPDQKEFSKINIPILTTTGYFDDDQIGALSYYNNHLKHNQKANHYLIIGPYNHSGGQGFIKNEVQGLKIDEVANINLNKICFEWFDYILKDKQKPEFLKGKINYEVIGKNVWKSADSMSGFERTKKKYYLGDNLILSENQSKPQKFSNLSVDLSDRKDVDQQLRYEYNIVTDSLLNTGNYLQYETLPFTKEAEFTGSFSGDLSFSINKKDCDISLFLYEVLPNGKYFLLSSYTGRASYSKNNAKRQALIPNQKESLSITNTSFISKKIEKGSKLLLLAGINKSPLWQINYGTGKDVSNETMADAKELLEIKWFNDSYIELPITEQ</sequence>
<keyword evidence="4" id="KW-1185">Reference proteome</keyword>
<organism evidence="3 4">
    <name type="scientific">Epilithonimonas zeae</name>
    <dbReference type="NCBI Taxonomy" id="1416779"/>
    <lineage>
        <taxon>Bacteria</taxon>
        <taxon>Pseudomonadati</taxon>
        <taxon>Bacteroidota</taxon>
        <taxon>Flavobacteriia</taxon>
        <taxon>Flavobacteriales</taxon>
        <taxon>Weeksellaceae</taxon>
        <taxon>Chryseobacterium group</taxon>
        <taxon>Epilithonimonas</taxon>
    </lineage>
</organism>
<evidence type="ECO:0000313" key="4">
    <source>
        <dbReference type="Proteomes" id="UP000185207"/>
    </source>
</evidence>
<dbReference type="Pfam" id="PF02129">
    <property type="entry name" value="Peptidase_S15"/>
    <property type="match status" value="1"/>
</dbReference>
<keyword evidence="1" id="KW-0378">Hydrolase</keyword>
<dbReference type="InterPro" id="IPR000383">
    <property type="entry name" value="Xaa-Pro-like_dom"/>
</dbReference>
<proteinExistence type="predicted"/>
<evidence type="ECO:0000313" key="3">
    <source>
        <dbReference type="EMBL" id="SIO34160.1"/>
    </source>
</evidence>
<evidence type="ECO:0000259" key="2">
    <source>
        <dbReference type="SMART" id="SM00939"/>
    </source>
</evidence>
<dbReference type="Gene3D" id="3.40.50.1820">
    <property type="entry name" value="alpha/beta hydrolase"/>
    <property type="match status" value="1"/>
</dbReference>
<dbReference type="NCBIfam" id="TIGR00976">
    <property type="entry name" value="CocE_NonD"/>
    <property type="match status" value="1"/>
</dbReference>
<accession>A0A1N6IQ55</accession>
<protein>
    <recommendedName>
        <fullName evidence="2">Xaa-Pro dipeptidyl-peptidase C-terminal domain-containing protein</fullName>
    </recommendedName>
</protein>
<feature type="domain" description="Xaa-Pro dipeptidyl-peptidase C-terminal" evidence="2">
    <location>
        <begin position="504"/>
        <end position="733"/>
    </location>
</feature>
<reference evidence="4" key="1">
    <citation type="submission" date="2016-11" db="EMBL/GenBank/DDBJ databases">
        <authorList>
            <person name="Varghese N."/>
            <person name="Submissions S."/>
        </authorList>
    </citation>
    <scope>NUCLEOTIDE SEQUENCE [LARGE SCALE GENOMIC DNA]</scope>
    <source>
        <strain evidence="4">DSM 27623</strain>
    </source>
</reference>
<evidence type="ECO:0000256" key="1">
    <source>
        <dbReference type="ARBA" id="ARBA00022801"/>
    </source>
</evidence>
<dbReference type="GO" id="GO:0008239">
    <property type="term" value="F:dipeptidyl-peptidase activity"/>
    <property type="evidence" value="ECO:0007669"/>
    <property type="project" value="InterPro"/>
</dbReference>
<dbReference type="AlphaFoldDB" id="A0A1N6IQ55"/>
<dbReference type="InterPro" id="IPR005674">
    <property type="entry name" value="CocE/Ser_esterase"/>
</dbReference>
<gene>
    <name evidence="3" type="ORF">SAMN05444409_2884</name>
</gene>